<feature type="compositionally biased region" description="Polar residues" evidence="1">
    <location>
        <begin position="328"/>
        <end position="339"/>
    </location>
</feature>
<name>A0A7H4LS45_9ENTR</name>
<dbReference type="Proteomes" id="UP000255050">
    <property type="component" value="Unassembled WGS sequence"/>
</dbReference>
<gene>
    <name evidence="2" type="ORF">NCTC11694_00108</name>
</gene>
<feature type="region of interest" description="Disordered" evidence="1">
    <location>
        <begin position="323"/>
        <end position="345"/>
    </location>
</feature>
<dbReference type="SUPFAM" id="SSF69255">
    <property type="entry name" value="gp5 N-terminal domain-like"/>
    <property type="match status" value="1"/>
</dbReference>
<sequence length="358" mass="38455">MPLIPSIRPGVVLNGHRITQIEVDGPEMLIRWAAGRGVMGDPPEKRQIDRFYPELAAGLHLPKLGRVTGPTDSAALGDQSDKFRPRYAVNVQLLNESGGDDDSPELVAVPLPVTMAGPEGGLYQFPPEGAIVELGFINGRPDAPIVRNTLQDDQPLPSISPGEQLQQQRAGVSQRVTKSGSWQRETDQAIEENSRQRIITGDTETRELSSRQALIKGSDQLTVIGTRRLLAGGVVQIVDGDWSVVASGKMVTRCASREDVTTGAATTEIGGTLSERITGIRKSVAAAHHILAPSIVIGSEAVNLMRLFTDTLDVLEELARQTAEHTHNNTGTPTNSGEISATAAKPAELRMKYDDMIG</sequence>
<dbReference type="Gene3D" id="2.40.50.230">
    <property type="entry name" value="Gp5 N-terminal domain"/>
    <property type="match status" value="1"/>
</dbReference>
<evidence type="ECO:0008006" key="4">
    <source>
        <dbReference type="Google" id="ProtNLM"/>
    </source>
</evidence>
<feature type="region of interest" description="Disordered" evidence="1">
    <location>
        <begin position="149"/>
        <end position="193"/>
    </location>
</feature>
<dbReference type="InterPro" id="IPR037026">
    <property type="entry name" value="Vgr_OB-fold_dom_sf"/>
</dbReference>
<proteinExistence type="predicted"/>
<dbReference type="AlphaFoldDB" id="A0A7H4LS45"/>
<accession>A0A7H4LS45</accession>
<feature type="compositionally biased region" description="Basic and acidic residues" evidence="1">
    <location>
        <begin position="184"/>
        <end position="193"/>
    </location>
</feature>
<dbReference type="EMBL" id="UGJR01000002">
    <property type="protein sequence ID" value="STR38971.1"/>
    <property type="molecule type" value="Genomic_DNA"/>
</dbReference>
<evidence type="ECO:0000313" key="3">
    <source>
        <dbReference type="Proteomes" id="UP000255050"/>
    </source>
</evidence>
<feature type="compositionally biased region" description="Polar residues" evidence="1">
    <location>
        <begin position="161"/>
        <end position="183"/>
    </location>
</feature>
<reference evidence="2 3" key="1">
    <citation type="submission" date="2018-06" db="EMBL/GenBank/DDBJ databases">
        <authorList>
            <consortium name="Pathogen Informatics"/>
            <person name="Doyle S."/>
        </authorList>
    </citation>
    <scope>NUCLEOTIDE SEQUENCE [LARGE SCALE GENOMIC DNA]</scope>
    <source>
        <strain evidence="2 3">NCTC11694</strain>
    </source>
</reference>
<protein>
    <recommendedName>
        <fullName evidence="4">Gp5/Type VI secretion system Vgr protein OB-fold domain-containing protein</fullName>
    </recommendedName>
</protein>
<evidence type="ECO:0000256" key="1">
    <source>
        <dbReference type="SAM" id="MobiDB-lite"/>
    </source>
</evidence>
<comment type="caution">
    <text evidence="2">The sequence shown here is derived from an EMBL/GenBank/DDBJ whole genome shotgun (WGS) entry which is preliminary data.</text>
</comment>
<evidence type="ECO:0000313" key="2">
    <source>
        <dbReference type="EMBL" id="STR38971.1"/>
    </source>
</evidence>
<organism evidence="2 3">
    <name type="scientific">Klebsiella michiganensis</name>
    <dbReference type="NCBI Taxonomy" id="1134687"/>
    <lineage>
        <taxon>Bacteria</taxon>
        <taxon>Pseudomonadati</taxon>
        <taxon>Pseudomonadota</taxon>
        <taxon>Gammaproteobacteria</taxon>
        <taxon>Enterobacterales</taxon>
        <taxon>Enterobacteriaceae</taxon>
        <taxon>Klebsiella/Raoultella group</taxon>
        <taxon>Klebsiella</taxon>
    </lineage>
</organism>
<dbReference type="SUPFAM" id="SSF69349">
    <property type="entry name" value="Phage fibre proteins"/>
    <property type="match status" value="1"/>
</dbReference>